<dbReference type="Gene3D" id="1.10.3720.10">
    <property type="entry name" value="MetI-like"/>
    <property type="match status" value="1"/>
</dbReference>
<sequence>MTLGTLVIAIMAQYLFVHVWHLFPYQVATSMEWKEKGFWFGVNSYLLPLAVMTLLSMVFYIRKIRAELIEQTNQNYFLLARSKGLTFSQTINRHALKNSLVPYAPVFFYEFVGLITGSFLIERIFFY</sequence>
<dbReference type="Proteomes" id="UP000028900">
    <property type="component" value="Unassembled WGS sequence"/>
</dbReference>
<feature type="transmembrane region" description="Helical" evidence="7">
    <location>
        <begin position="6"/>
        <end position="25"/>
    </location>
</feature>
<reference evidence="10" key="1">
    <citation type="journal article" date="2014" name="Genome Announc.">
        <title>Draft Genome Sequence of ''Candidatus Phytoplasma asteris'' Strain OY-V, an Unculturable Plant-Pathogenic Bacterium.</title>
        <authorList>
            <person name="Kakizawa S."/>
            <person name="Makino A."/>
            <person name="Ishii Y."/>
            <person name="Tamaki H."/>
            <person name="Kamagata Y."/>
        </authorList>
    </citation>
    <scope>NUCLEOTIDE SEQUENCE [LARGE SCALE GENOMIC DNA]</scope>
    <source>
        <strain evidence="10">OY-V</strain>
    </source>
</reference>
<feature type="transmembrane region" description="Helical" evidence="7">
    <location>
        <begin position="37"/>
        <end position="61"/>
    </location>
</feature>
<keyword evidence="6 7" id="KW-0472">Membrane</keyword>
<dbReference type="Pfam" id="PF00528">
    <property type="entry name" value="BPD_transp_1"/>
    <property type="match status" value="1"/>
</dbReference>
<evidence type="ECO:0000256" key="6">
    <source>
        <dbReference type="ARBA" id="ARBA00023136"/>
    </source>
</evidence>
<keyword evidence="2" id="KW-0813">Transport</keyword>
<comment type="caution">
    <text evidence="9">The sequence shown here is derived from an EMBL/GenBank/DDBJ whole genome shotgun (WGS) entry which is preliminary data.</text>
</comment>
<dbReference type="RefSeq" id="WP_011160397.1">
    <property type="nucleotide sequence ID" value="NZ_BBIY01000005.1"/>
</dbReference>
<evidence type="ECO:0000256" key="4">
    <source>
        <dbReference type="ARBA" id="ARBA00022692"/>
    </source>
</evidence>
<feature type="domain" description="ABC transmembrane type-1" evidence="8">
    <location>
        <begin position="2"/>
        <end position="125"/>
    </location>
</feature>
<keyword evidence="3" id="KW-1003">Cell membrane</keyword>
<feature type="transmembrane region" description="Helical" evidence="7">
    <location>
        <begin position="106"/>
        <end position="126"/>
    </location>
</feature>
<organism evidence="9 10">
    <name type="scientific">'Chrysanthemum coronarium' phytoplasma</name>
    <dbReference type="NCBI Taxonomy" id="1520703"/>
    <lineage>
        <taxon>Bacteria</taxon>
        <taxon>Bacillati</taxon>
        <taxon>Mycoplasmatota</taxon>
        <taxon>Mollicutes</taxon>
        <taxon>Acholeplasmatales</taxon>
        <taxon>Acholeplasmataceae</taxon>
        <taxon>Candidatus Phytoplasma</taxon>
        <taxon>16SrI (Aster yellows group)</taxon>
    </lineage>
</organism>
<evidence type="ECO:0000259" key="8">
    <source>
        <dbReference type="Pfam" id="PF00528"/>
    </source>
</evidence>
<comment type="subcellular location">
    <subcellularLocation>
        <location evidence="1">Cell membrane</location>
        <topology evidence="1">Multi-pass membrane protein</topology>
    </subcellularLocation>
</comment>
<keyword evidence="5 7" id="KW-1133">Transmembrane helix</keyword>
<evidence type="ECO:0000256" key="7">
    <source>
        <dbReference type="SAM" id="Phobius"/>
    </source>
</evidence>
<proteinExistence type="predicted"/>
<evidence type="ECO:0000256" key="1">
    <source>
        <dbReference type="ARBA" id="ARBA00004651"/>
    </source>
</evidence>
<name>A0ABQ0J221_9MOLU</name>
<gene>
    <name evidence="9" type="primary">dppB</name>
    <name evidence="9" type="ORF">OYV_00880</name>
</gene>
<dbReference type="PANTHER" id="PTHR30465:SF0">
    <property type="entry name" value="OLIGOPEPTIDE TRANSPORT SYSTEM PERMEASE PROTEIN APPB"/>
    <property type="match status" value="1"/>
</dbReference>
<evidence type="ECO:0000313" key="9">
    <source>
        <dbReference type="EMBL" id="GAK73609.1"/>
    </source>
</evidence>
<protein>
    <submittedName>
        <fullName evidence="9">ABC-type dipeptide/oligopeptide/nickel transport systems, permease components</fullName>
    </submittedName>
</protein>
<keyword evidence="10" id="KW-1185">Reference proteome</keyword>
<dbReference type="InterPro" id="IPR035906">
    <property type="entry name" value="MetI-like_sf"/>
</dbReference>
<dbReference type="EMBL" id="BBIY01000005">
    <property type="protein sequence ID" value="GAK73609.1"/>
    <property type="molecule type" value="Genomic_DNA"/>
</dbReference>
<dbReference type="InterPro" id="IPR000515">
    <property type="entry name" value="MetI-like"/>
</dbReference>
<reference evidence="9 10" key="2">
    <citation type="journal article" date="2014" name="Genome Announc.">
        <title>Draft Genome Sequence of 'Candidatus Phytoplasma asteris' Strain OY-V, an Unculturable Plant-Pathogenic Bacterium.</title>
        <authorList>
            <person name="Kakizawa S."/>
            <person name="Makino A."/>
            <person name="Ishii Y."/>
            <person name="Tamaki H."/>
            <person name="Kamagata Y."/>
        </authorList>
    </citation>
    <scope>NUCLEOTIDE SEQUENCE [LARGE SCALE GENOMIC DNA]</scope>
    <source>
        <strain evidence="9 10">OY-V</strain>
    </source>
</reference>
<evidence type="ECO:0000256" key="2">
    <source>
        <dbReference type="ARBA" id="ARBA00022448"/>
    </source>
</evidence>
<dbReference type="CDD" id="cd06261">
    <property type="entry name" value="TM_PBP2"/>
    <property type="match status" value="1"/>
</dbReference>
<keyword evidence="4 7" id="KW-0812">Transmembrane</keyword>
<evidence type="ECO:0000313" key="10">
    <source>
        <dbReference type="Proteomes" id="UP000028900"/>
    </source>
</evidence>
<accession>A0ABQ0J221</accession>
<dbReference type="PANTHER" id="PTHR30465">
    <property type="entry name" value="INNER MEMBRANE ABC TRANSPORTER"/>
    <property type="match status" value="1"/>
</dbReference>
<dbReference type="SUPFAM" id="SSF161098">
    <property type="entry name" value="MetI-like"/>
    <property type="match status" value="1"/>
</dbReference>
<evidence type="ECO:0000256" key="3">
    <source>
        <dbReference type="ARBA" id="ARBA00022475"/>
    </source>
</evidence>
<evidence type="ECO:0000256" key="5">
    <source>
        <dbReference type="ARBA" id="ARBA00022989"/>
    </source>
</evidence>